<dbReference type="Proteomes" id="UP001596091">
    <property type="component" value="Unassembled WGS sequence"/>
</dbReference>
<keyword evidence="3" id="KW-1185">Reference proteome</keyword>
<feature type="signal peptide" evidence="1">
    <location>
        <begin position="1"/>
        <end position="18"/>
    </location>
</feature>
<sequence>MPSCKFHFLALTSVLVCAAFVPVFGQATVSQSDNSAVGATVYKSEIGFTYAYPTAWELVDTKPMLPAAQLNAQDKATSDPEKRGAACAQVGFLVKHGAPASVIMSLTLPFDCFGQRFSQDDLPSVGEGMSQGLKKNFNIIDSTYSAYKLGKHNLWVERAKGTPQDQKEPIYTIETACTIVDKGMVCLLTLAADVDGLTTFETGHVSFEGDDPLSLVPAGTFDAKK</sequence>
<keyword evidence="1" id="KW-0732">Signal</keyword>
<evidence type="ECO:0000256" key="1">
    <source>
        <dbReference type="SAM" id="SignalP"/>
    </source>
</evidence>
<gene>
    <name evidence="2" type="ORF">ACFPT7_04195</name>
</gene>
<organism evidence="2 3">
    <name type="scientific">Acidicapsa dinghuensis</name>
    <dbReference type="NCBI Taxonomy" id="2218256"/>
    <lineage>
        <taxon>Bacteria</taxon>
        <taxon>Pseudomonadati</taxon>
        <taxon>Acidobacteriota</taxon>
        <taxon>Terriglobia</taxon>
        <taxon>Terriglobales</taxon>
        <taxon>Acidobacteriaceae</taxon>
        <taxon>Acidicapsa</taxon>
    </lineage>
</organism>
<accession>A0ABW1ECB8</accession>
<reference evidence="3" key="1">
    <citation type="journal article" date="2019" name="Int. J. Syst. Evol. Microbiol.">
        <title>The Global Catalogue of Microorganisms (GCM) 10K type strain sequencing project: providing services to taxonomists for standard genome sequencing and annotation.</title>
        <authorList>
            <consortium name="The Broad Institute Genomics Platform"/>
            <consortium name="The Broad Institute Genome Sequencing Center for Infectious Disease"/>
            <person name="Wu L."/>
            <person name="Ma J."/>
        </authorList>
    </citation>
    <scope>NUCLEOTIDE SEQUENCE [LARGE SCALE GENOMIC DNA]</scope>
    <source>
        <strain evidence="3">JCM 4087</strain>
    </source>
</reference>
<evidence type="ECO:0000313" key="3">
    <source>
        <dbReference type="Proteomes" id="UP001596091"/>
    </source>
</evidence>
<feature type="chain" id="PRO_5046164293" evidence="1">
    <location>
        <begin position="19"/>
        <end position="225"/>
    </location>
</feature>
<comment type="caution">
    <text evidence="2">The sequence shown here is derived from an EMBL/GenBank/DDBJ whole genome shotgun (WGS) entry which is preliminary data.</text>
</comment>
<name>A0ABW1ECB8_9BACT</name>
<dbReference type="RefSeq" id="WP_263333603.1">
    <property type="nucleotide sequence ID" value="NZ_JAGSYH010000002.1"/>
</dbReference>
<evidence type="ECO:0000313" key="2">
    <source>
        <dbReference type="EMBL" id="MFC5861482.1"/>
    </source>
</evidence>
<protein>
    <submittedName>
        <fullName evidence="2">Uncharacterized protein</fullName>
    </submittedName>
</protein>
<proteinExistence type="predicted"/>
<dbReference type="EMBL" id="JBHSPH010000001">
    <property type="protein sequence ID" value="MFC5861482.1"/>
    <property type="molecule type" value="Genomic_DNA"/>
</dbReference>